<evidence type="ECO:0000256" key="1">
    <source>
        <dbReference type="ARBA" id="ARBA00023125"/>
    </source>
</evidence>
<reference evidence="3" key="1">
    <citation type="submission" date="2020-01" db="EMBL/GenBank/DDBJ databases">
        <authorList>
            <consortium name="DOE Joint Genome Institute"/>
            <person name="Haridas S."/>
            <person name="Albert R."/>
            <person name="Binder M."/>
            <person name="Bloem J."/>
            <person name="Labutti K."/>
            <person name="Salamov A."/>
            <person name="Andreopoulos B."/>
            <person name="Baker S.E."/>
            <person name="Barry K."/>
            <person name="Bills G."/>
            <person name="Bluhm B.H."/>
            <person name="Cannon C."/>
            <person name="Castanera R."/>
            <person name="Culley D.E."/>
            <person name="Daum C."/>
            <person name="Ezra D."/>
            <person name="Gonzalez J.B."/>
            <person name="Henrissat B."/>
            <person name="Kuo A."/>
            <person name="Liang C."/>
            <person name="Lipzen A."/>
            <person name="Lutzoni F."/>
            <person name="Magnuson J."/>
            <person name="Mondo S."/>
            <person name="Nolan M."/>
            <person name="Ohm R."/>
            <person name="Pangilinan J."/>
            <person name="Park H.-J."/>
            <person name="Ramirez L."/>
            <person name="Alfaro M."/>
            <person name="Sun H."/>
            <person name="Tritt A."/>
            <person name="Yoshinaga Y."/>
            <person name="Zwiers L.-H."/>
            <person name="Turgeon B.G."/>
            <person name="Goodwin S.B."/>
            <person name="Spatafora J.W."/>
            <person name="Crous P.W."/>
            <person name="Grigoriev I.V."/>
        </authorList>
    </citation>
    <scope>NUCLEOTIDE SEQUENCE</scope>
    <source>
        <strain evidence="3">IPT5</strain>
    </source>
</reference>
<keyword evidence="1" id="KW-0238">DNA-binding</keyword>
<accession>A0A6A7AR75</accession>
<keyword evidence="4" id="KW-1185">Reference proteome</keyword>
<gene>
    <name evidence="3" type="ORF">T440DRAFT_369419</name>
</gene>
<dbReference type="EMBL" id="MU006370">
    <property type="protein sequence ID" value="KAF2844615.1"/>
    <property type="molecule type" value="Genomic_DNA"/>
</dbReference>
<feature type="domain" description="HTH CENPB-type" evidence="2">
    <location>
        <begin position="49"/>
        <end position="114"/>
    </location>
</feature>
<name>A0A6A7AR75_9PLEO</name>
<dbReference type="Proteomes" id="UP000799423">
    <property type="component" value="Unassembled WGS sequence"/>
</dbReference>
<sequence length="143" mass="16558">MSSIEAALAAIELLRPGEQLSYRRIADQYGCNRTTLARRHQGVSTTRGLEAQNRQALHPQQEQELLCYVEHLTRQGLPPTRSMIRNFGSQIAKKELGKHWVDSYVQRYQVDLISRWTTGIDRTRHQADSALKYNLYFKLLSDK</sequence>
<evidence type="ECO:0000313" key="3">
    <source>
        <dbReference type="EMBL" id="KAF2844615.1"/>
    </source>
</evidence>
<dbReference type="AlphaFoldDB" id="A0A6A7AR75"/>
<dbReference type="InterPro" id="IPR006600">
    <property type="entry name" value="HTH_CenpB_DNA-bd_dom"/>
</dbReference>
<feature type="non-terminal residue" evidence="3">
    <location>
        <position position="143"/>
    </location>
</feature>
<proteinExistence type="predicted"/>
<evidence type="ECO:0000259" key="2">
    <source>
        <dbReference type="PROSITE" id="PS51253"/>
    </source>
</evidence>
<evidence type="ECO:0000313" key="4">
    <source>
        <dbReference type="Proteomes" id="UP000799423"/>
    </source>
</evidence>
<protein>
    <recommendedName>
        <fullName evidence="2">HTH CENPB-type domain-containing protein</fullName>
    </recommendedName>
</protein>
<organism evidence="3 4">
    <name type="scientific">Plenodomus tracheiphilus IPT5</name>
    <dbReference type="NCBI Taxonomy" id="1408161"/>
    <lineage>
        <taxon>Eukaryota</taxon>
        <taxon>Fungi</taxon>
        <taxon>Dikarya</taxon>
        <taxon>Ascomycota</taxon>
        <taxon>Pezizomycotina</taxon>
        <taxon>Dothideomycetes</taxon>
        <taxon>Pleosporomycetidae</taxon>
        <taxon>Pleosporales</taxon>
        <taxon>Pleosporineae</taxon>
        <taxon>Leptosphaeriaceae</taxon>
        <taxon>Plenodomus</taxon>
    </lineage>
</organism>
<dbReference type="Pfam" id="PF03221">
    <property type="entry name" value="HTH_Tnp_Tc5"/>
    <property type="match status" value="1"/>
</dbReference>
<dbReference type="OrthoDB" id="3780530at2759"/>
<dbReference type="GO" id="GO:0003677">
    <property type="term" value="F:DNA binding"/>
    <property type="evidence" value="ECO:0007669"/>
    <property type="project" value="UniProtKB-KW"/>
</dbReference>
<dbReference type="PROSITE" id="PS51253">
    <property type="entry name" value="HTH_CENPB"/>
    <property type="match status" value="1"/>
</dbReference>